<accession>A0A0M2ST07</accession>
<dbReference type="RefSeq" id="WP_046512244.1">
    <property type="nucleotide sequence ID" value="NZ_LAYZ01000001.1"/>
</dbReference>
<comment type="caution">
    <text evidence="3">The sequence shown here is derived from an EMBL/GenBank/DDBJ whole genome shotgun (WGS) entry which is preliminary data.</text>
</comment>
<evidence type="ECO:0000313" key="4">
    <source>
        <dbReference type="Proteomes" id="UP000034287"/>
    </source>
</evidence>
<sequence>MTQDYLPVGQSERVHEIDSVRGFALLGILMMNVMAFAGPTIEEQFTGERSDIYTEGANSSVIMFINTFVTSNFYTMFSFLFGLGFYIFLSRAEKKPGSVSLLFLRRMVMLLAFGLFHAIFIWYGDILTVYAVSGIILLIFYKLKPAVNLAVSIIILLLGTVFTAAMALLLFAAGGDAGGMSAYDPGFNMVSSFQEGGYMDVLNMNISVFSIMTSSNITMVPLVLAMFLLGLSAGQKRIFENLAAHRKLLIWTAAAGLGAGTPIKILVGYGFTYMMDDPAWSVLTLLAYTAGGPLMSLGYIALFILVVMKFKRVTKLLQPVGQMALTNYIMQSVLMTGLFYGLNLFNRVDAVWFIPVVLVVFLIQMVLSHLWMKVFRFGPLEWVWRTVTYGTVMPIRK</sequence>
<dbReference type="Proteomes" id="UP000034287">
    <property type="component" value="Unassembled WGS sequence"/>
</dbReference>
<feature type="transmembrane region" description="Helical" evidence="1">
    <location>
        <begin position="351"/>
        <end position="372"/>
    </location>
</feature>
<feature type="domain" description="DUF418" evidence="2">
    <location>
        <begin position="234"/>
        <end position="390"/>
    </location>
</feature>
<evidence type="ECO:0000259" key="2">
    <source>
        <dbReference type="Pfam" id="PF04235"/>
    </source>
</evidence>
<feature type="transmembrane region" description="Helical" evidence="1">
    <location>
        <begin position="285"/>
        <end position="307"/>
    </location>
</feature>
<keyword evidence="1" id="KW-0812">Transmembrane</keyword>
<evidence type="ECO:0000256" key="1">
    <source>
        <dbReference type="SAM" id="Phobius"/>
    </source>
</evidence>
<protein>
    <recommendedName>
        <fullName evidence="2">DUF418 domain-containing protein</fullName>
    </recommendedName>
</protein>
<proteinExistence type="predicted"/>
<dbReference type="EMBL" id="LAYZ01000001">
    <property type="protein sequence ID" value="KKK35775.1"/>
    <property type="molecule type" value="Genomic_DNA"/>
</dbReference>
<gene>
    <name evidence="3" type="ORF">WN59_02865</name>
</gene>
<keyword evidence="1" id="KW-1133">Transmembrane helix</keyword>
<organism evidence="3 4">
    <name type="scientific">Salinicoccus sediminis</name>
    <dbReference type="NCBI Taxonomy" id="1432562"/>
    <lineage>
        <taxon>Bacteria</taxon>
        <taxon>Bacillati</taxon>
        <taxon>Bacillota</taxon>
        <taxon>Bacilli</taxon>
        <taxon>Bacillales</taxon>
        <taxon>Staphylococcaceae</taxon>
        <taxon>Salinicoccus</taxon>
    </lineage>
</organism>
<feature type="transmembrane region" description="Helical" evidence="1">
    <location>
        <begin position="20"/>
        <end position="41"/>
    </location>
</feature>
<feature type="transmembrane region" description="Helical" evidence="1">
    <location>
        <begin position="126"/>
        <end position="143"/>
    </location>
</feature>
<dbReference type="InterPro" id="IPR052529">
    <property type="entry name" value="Bact_Transport_Assoc"/>
</dbReference>
<evidence type="ECO:0000313" key="3">
    <source>
        <dbReference type="EMBL" id="KKK35775.1"/>
    </source>
</evidence>
<feature type="transmembrane region" description="Helical" evidence="1">
    <location>
        <begin position="248"/>
        <end position="273"/>
    </location>
</feature>
<feature type="transmembrane region" description="Helical" evidence="1">
    <location>
        <begin position="150"/>
        <end position="173"/>
    </location>
</feature>
<dbReference type="PATRIC" id="fig|1432562.3.peg.588"/>
<feature type="transmembrane region" description="Helical" evidence="1">
    <location>
        <begin position="101"/>
        <end position="120"/>
    </location>
</feature>
<feature type="transmembrane region" description="Helical" evidence="1">
    <location>
        <begin position="328"/>
        <end position="345"/>
    </location>
</feature>
<dbReference type="PANTHER" id="PTHR30590:SF2">
    <property type="entry name" value="INNER MEMBRANE PROTEIN"/>
    <property type="match status" value="1"/>
</dbReference>
<dbReference type="PANTHER" id="PTHR30590">
    <property type="entry name" value="INNER MEMBRANE PROTEIN"/>
    <property type="match status" value="1"/>
</dbReference>
<keyword evidence="1" id="KW-0472">Membrane</keyword>
<feature type="transmembrane region" description="Helical" evidence="1">
    <location>
        <begin position="206"/>
        <end position="228"/>
    </location>
</feature>
<dbReference type="InterPro" id="IPR007349">
    <property type="entry name" value="DUF418"/>
</dbReference>
<reference evidence="3 4" key="1">
    <citation type="submission" date="2015-04" db="EMBL/GenBank/DDBJ databases">
        <title>Taxonomic description and genome sequence of Salinicoccus sediminis sp. nov., a novel hyper halotolerant bacterium isolated from marine sediment.</title>
        <authorList>
            <person name="Mathan Kumar R."/>
            <person name="Kaur G."/>
            <person name="Kumar N."/>
            <person name="Kumar A."/>
            <person name="Singh N.K."/>
            <person name="Kaur N."/>
            <person name="Mayilraj S."/>
        </authorList>
    </citation>
    <scope>NUCLEOTIDE SEQUENCE [LARGE SCALE GENOMIC DNA]</scope>
    <source>
        <strain evidence="3 4">SV-16</strain>
    </source>
</reference>
<feature type="transmembrane region" description="Helical" evidence="1">
    <location>
        <begin position="61"/>
        <end position="89"/>
    </location>
</feature>
<dbReference type="AlphaFoldDB" id="A0A0M2ST07"/>
<dbReference type="Pfam" id="PF04235">
    <property type="entry name" value="DUF418"/>
    <property type="match status" value="1"/>
</dbReference>
<dbReference type="OrthoDB" id="9807744at2"/>
<keyword evidence="4" id="KW-1185">Reference proteome</keyword>
<name>A0A0M2ST07_9STAP</name>
<dbReference type="STRING" id="1432562.WN59_02865"/>